<protein>
    <submittedName>
        <fullName evidence="2">Penicillin-binding protein</fullName>
    </submittedName>
</protein>
<dbReference type="Pfam" id="PF00144">
    <property type="entry name" value="Beta-lactamase"/>
    <property type="match status" value="1"/>
</dbReference>
<dbReference type="Gene3D" id="3.40.710.10">
    <property type="entry name" value="DD-peptidase/beta-lactamase superfamily"/>
    <property type="match status" value="1"/>
</dbReference>
<organism evidence="2 3">
    <name type="scientific">Anaerocolumna chitinilytica</name>
    <dbReference type="NCBI Taxonomy" id="1727145"/>
    <lineage>
        <taxon>Bacteria</taxon>
        <taxon>Bacillati</taxon>
        <taxon>Bacillota</taxon>
        <taxon>Clostridia</taxon>
        <taxon>Lachnospirales</taxon>
        <taxon>Lachnospiraceae</taxon>
        <taxon>Anaerocolumna</taxon>
    </lineage>
</organism>
<dbReference type="Proteomes" id="UP000515703">
    <property type="component" value="Chromosome"/>
</dbReference>
<accession>A0A7I8DEW8</accession>
<dbReference type="AlphaFoldDB" id="A0A7I8DEW8"/>
<dbReference type="InterPro" id="IPR001466">
    <property type="entry name" value="Beta-lactam-related"/>
</dbReference>
<gene>
    <name evidence="2" type="ORF">bsdcttw_01140</name>
</gene>
<dbReference type="RefSeq" id="WP_185257538.1">
    <property type="nucleotide sequence ID" value="NZ_AP023368.1"/>
</dbReference>
<dbReference type="PANTHER" id="PTHR43283:SF7">
    <property type="entry name" value="BETA-LACTAMASE-RELATED DOMAIN-CONTAINING PROTEIN"/>
    <property type="match status" value="1"/>
</dbReference>
<dbReference type="InterPro" id="IPR050789">
    <property type="entry name" value="Diverse_Enzym_Activities"/>
</dbReference>
<name>A0A7I8DEW8_9FIRM</name>
<evidence type="ECO:0000313" key="2">
    <source>
        <dbReference type="EMBL" id="BCJ97073.1"/>
    </source>
</evidence>
<proteinExistence type="predicted"/>
<evidence type="ECO:0000313" key="3">
    <source>
        <dbReference type="Proteomes" id="UP000515703"/>
    </source>
</evidence>
<dbReference type="SUPFAM" id="SSF56601">
    <property type="entry name" value="beta-lactamase/transpeptidase-like"/>
    <property type="match status" value="1"/>
</dbReference>
<sequence length="296" mass="34090">MSGLLKEFLNYADQERLVINYIQVRKQGEILEEYQRLQSKTRLNTWSASKSFVSAAAGIAIGEGLLDLQEKVYLSFEEYLPEHPDENLFHITVRDMLTMTSGLESPLFFADDAQRYATEDWIEFFFQQKFLYKPGSRFLYSNFNTYMVSCLIEKRAGQNLLEYLRNRLFKPLGILSPDWTFCPKGHVHAANGLYLTIDEMANFGEMLLNGGKYGNKQVVPADYVKEATTNRLDLSEPENGYGYQFWINPDHISYRADGKFGQYVIVLPQKEAVVAVQSLESRDVFSAVWEQIVSKL</sequence>
<dbReference type="KEGG" id="acht:bsdcttw_01140"/>
<dbReference type="InterPro" id="IPR012338">
    <property type="entry name" value="Beta-lactam/transpept-like"/>
</dbReference>
<dbReference type="PANTHER" id="PTHR43283">
    <property type="entry name" value="BETA-LACTAMASE-RELATED"/>
    <property type="match status" value="1"/>
</dbReference>
<keyword evidence="3" id="KW-1185">Reference proteome</keyword>
<feature type="domain" description="Beta-lactamase-related" evidence="1">
    <location>
        <begin position="32"/>
        <end position="276"/>
    </location>
</feature>
<reference evidence="2 3" key="2">
    <citation type="submission" date="2020-08" db="EMBL/GenBank/DDBJ databases">
        <authorList>
            <person name="Ueki A."/>
            <person name="Tonouchi A."/>
        </authorList>
    </citation>
    <scope>NUCLEOTIDE SEQUENCE [LARGE SCALE GENOMIC DNA]</scope>
    <source>
        <strain evidence="2 3">CTTW</strain>
    </source>
</reference>
<reference evidence="2 3" key="1">
    <citation type="submission" date="2020-08" db="EMBL/GenBank/DDBJ databases">
        <title>Draft genome sequencing of an Anaerocolumna strain isolated from anoxic soil subjected to BSD treatment.</title>
        <authorList>
            <person name="Uek A."/>
            <person name="Tonouchi A."/>
        </authorList>
    </citation>
    <scope>NUCLEOTIDE SEQUENCE [LARGE SCALE GENOMIC DNA]</scope>
    <source>
        <strain evidence="2 3">CTTW</strain>
    </source>
</reference>
<evidence type="ECO:0000259" key="1">
    <source>
        <dbReference type="Pfam" id="PF00144"/>
    </source>
</evidence>
<dbReference type="EMBL" id="AP023368">
    <property type="protein sequence ID" value="BCJ97073.1"/>
    <property type="molecule type" value="Genomic_DNA"/>
</dbReference>